<dbReference type="PIRSF" id="PIRSF005355">
    <property type="entry name" value="UBIAD1"/>
    <property type="match status" value="1"/>
</dbReference>
<keyword evidence="5 8" id="KW-0812">Transmembrane</keyword>
<organism evidence="9 10">
    <name type="scientific">Fusibacter paucivorans</name>
    <dbReference type="NCBI Taxonomy" id="76009"/>
    <lineage>
        <taxon>Bacteria</taxon>
        <taxon>Bacillati</taxon>
        <taxon>Bacillota</taxon>
        <taxon>Clostridia</taxon>
        <taxon>Eubacteriales</taxon>
        <taxon>Eubacteriales Family XII. Incertae Sedis</taxon>
        <taxon>Fusibacter</taxon>
    </lineage>
</organism>
<accession>A0ABS5PLM2</accession>
<comment type="pathway">
    <text evidence="2">Quinol/quinone metabolism; menaquinone biosynthesis.</text>
</comment>
<keyword evidence="3" id="KW-0474">Menaquinone biosynthesis</keyword>
<dbReference type="Gene3D" id="1.10.357.140">
    <property type="entry name" value="UbiA prenyltransferase"/>
    <property type="match status" value="1"/>
</dbReference>
<feature type="transmembrane region" description="Helical" evidence="8">
    <location>
        <begin position="41"/>
        <end position="61"/>
    </location>
</feature>
<feature type="transmembrane region" description="Helical" evidence="8">
    <location>
        <begin position="93"/>
        <end position="110"/>
    </location>
</feature>
<feature type="transmembrane region" description="Helical" evidence="8">
    <location>
        <begin position="292"/>
        <end position="313"/>
    </location>
</feature>
<dbReference type="Proteomes" id="UP000746471">
    <property type="component" value="Unassembled WGS sequence"/>
</dbReference>
<dbReference type="Pfam" id="PF01040">
    <property type="entry name" value="UbiA"/>
    <property type="match status" value="1"/>
</dbReference>
<keyword evidence="6 8" id="KW-1133">Transmembrane helix</keyword>
<gene>
    <name evidence="9" type="ORF">KHM83_05215</name>
</gene>
<dbReference type="EMBL" id="JAHBCL010000007">
    <property type="protein sequence ID" value="MBS7526065.1"/>
    <property type="molecule type" value="Genomic_DNA"/>
</dbReference>
<evidence type="ECO:0000256" key="8">
    <source>
        <dbReference type="SAM" id="Phobius"/>
    </source>
</evidence>
<dbReference type="InterPro" id="IPR000537">
    <property type="entry name" value="UbiA_prenyltransferase"/>
</dbReference>
<feature type="transmembrane region" description="Helical" evidence="8">
    <location>
        <begin position="12"/>
        <end position="29"/>
    </location>
</feature>
<name>A0ABS5PLM2_9FIRM</name>
<dbReference type="CDD" id="cd13962">
    <property type="entry name" value="PT_UbiA_UBIAD1"/>
    <property type="match status" value="1"/>
</dbReference>
<evidence type="ECO:0000313" key="9">
    <source>
        <dbReference type="EMBL" id="MBS7526065.1"/>
    </source>
</evidence>
<evidence type="ECO:0000256" key="6">
    <source>
        <dbReference type="ARBA" id="ARBA00022989"/>
    </source>
</evidence>
<evidence type="ECO:0000256" key="1">
    <source>
        <dbReference type="ARBA" id="ARBA00004141"/>
    </source>
</evidence>
<dbReference type="InterPro" id="IPR044878">
    <property type="entry name" value="UbiA_sf"/>
</dbReference>
<protein>
    <submittedName>
        <fullName evidence="9">UbiA family prenyltransferase</fullName>
    </submittedName>
</protein>
<feature type="transmembrane region" description="Helical" evidence="8">
    <location>
        <begin position="145"/>
        <end position="166"/>
    </location>
</feature>
<reference evidence="9 10" key="1">
    <citation type="submission" date="2021-05" db="EMBL/GenBank/DDBJ databases">
        <title>Fusibacter ferrireducens sp. nov., an anaerobic, sulfur- and Fe-reducing bacterium isolated from the mangrove sediment.</title>
        <authorList>
            <person name="Qiu D."/>
        </authorList>
    </citation>
    <scope>NUCLEOTIDE SEQUENCE [LARGE SCALE GENOMIC DNA]</scope>
    <source>
        <strain evidence="9 10">DSM 12116</strain>
    </source>
</reference>
<comment type="caution">
    <text evidence="9">The sequence shown here is derived from an EMBL/GenBank/DDBJ whole genome shotgun (WGS) entry which is preliminary data.</text>
</comment>
<evidence type="ECO:0000256" key="7">
    <source>
        <dbReference type="ARBA" id="ARBA00023136"/>
    </source>
</evidence>
<keyword evidence="7 8" id="KW-0472">Membrane</keyword>
<evidence type="ECO:0000256" key="4">
    <source>
        <dbReference type="ARBA" id="ARBA00022679"/>
    </source>
</evidence>
<keyword evidence="4" id="KW-0808">Transferase</keyword>
<feature type="transmembrane region" description="Helical" evidence="8">
    <location>
        <begin position="178"/>
        <end position="201"/>
    </location>
</feature>
<keyword evidence="10" id="KW-1185">Reference proteome</keyword>
<evidence type="ECO:0000256" key="2">
    <source>
        <dbReference type="ARBA" id="ARBA00004863"/>
    </source>
</evidence>
<dbReference type="RefSeq" id="WP_213235850.1">
    <property type="nucleotide sequence ID" value="NZ_JAHBCL010000007.1"/>
</dbReference>
<dbReference type="PANTHER" id="PTHR13929:SF0">
    <property type="entry name" value="UBIA PRENYLTRANSFERASE DOMAIN-CONTAINING PROTEIN 1"/>
    <property type="match status" value="1"/>
</dbReference>
<dbReference type="PANTHER" id="PTHR13929">
    <property type="entry name" value="1,4-DIHYDROXY-2-NAPHTHOATE OCTAPRENYLTRANSFERASE"/>
    <property type="match status" value="1"/>
</dbReference>
<feature type="transmembrane region" description="Helical" evidence="8">
    <location>
        <begin position="245"/>
        <end position="272"/>
    </location>
</feature>
<proteinExistence type="predicted"/>
<evidence type="ECO:0000256" key="5">
    <source>
        <dbReference type="ARBA" id="ARBA00022692"/>
    </source>
</evidence>
<comment type="subcellular location">
    <subcellularLocation>
        <location evidence="1">Membrane</location>
        <topology evidence="1">Multi-pass membrane protein</topology>
    </subcellularLocation>
</comment>
<evidence type="ECO:0000313" key="10">
    <source>
        <dbReference type="Proteomes" id="UP000746471"/>
    </source>
</evidence>
<evidence type="ECO:0000256" key="3">
    <source>
        <dbReference type="ARBA" id="ARBA00022428"/>
    </source>
</evidence>
<dbReference type="InterPro" id="IPR026046">
    <property type="entry name" value="UBIAD1"/>
</dbReference>
<sequence>MLKNILDFVEIRTKLASVLPMFIGIFYALKLGFSLKPLNFILLLISLLFIDMTTTGLNNYFDAKKAILKHGYHYDEHNPITAGKLSAAFCRHLLIAFAFIAAIAGIGLVLASHWLIFLFGAISFAVAVGYSMGPLPISRTPFGEIFSGLFMGLLIPIISGFSMIPIDHILKANFHGTMLSLVINLQLVLQFFAIGLPLACLIANIMLSNNLCDADEDIVNGRYTLPVVIGRDKALKLYRFLFHTAYALLLILIILRILPLTTLAVVGTWYFTSTLMRTFVKSPSKALTFVNSVKIFFIFASVYASALLINLILKHLIL</sequence>
<feature type="transmembrane region" description="Helical" evidence="8">
    <location>
        <begin position="116"/>
        <end position="133"/>
    </location>
</feature>